<reference evidence="1 2" key="1">
    <citation type="submission" date="2014-08" db="EMBL/GenBank/DDBJ databases">
        <title>Comparative genomics of the Paenibacillus odorifer group.</title>
        <authorList>
            <person name="den Bakker H.C."/>
            <person name="Tsai Y.-C."/>
            <person name="Martin N."/>
            <person name="Korlach J."/>
            <person name="Wiedmann M."/>
        </authorList>
    </citation>
    <scope>NUCLEOTIDE SEQUENCE [LARGE SCALE GENOMIC DNA]</scope>
    <source>
        <strain evidence="1 2">DSM 1735</strain>
    </source>
</reference>
<keyword evidence="2" id="KW-1185">Reference proteome</keyword>
<dbReference type="OrthoDB" id="2630423at2"/>
<sequence length="60" mass="7199">MIVIHPAIAEMLMEKNREELDCLADRQWRIQAAENVKSRQLKRERGNLWSLALKRIRRTL</sequence>
<dbReference type="EMBL" id="CP009288">
    <property type="protein sequence ID" value="AIQ10737.1"/>
    <property type="molecule type" value="Genomic_DNA"/>
</dbReference>
<dbReference type="Proteomes" id="UP000029409">
    <property type="component" value="Chromosome"/>
</dbReference>
<evidence type="ECO:0000313" key="2">
    <source>
        <dbReference type="Proteomes" id="UP000029409"/>
    </source>
</evidence>
<organism evidence="1 2">
    <name type="scientific">Paenibacillus durus</name>
    <name type="common">Paenibacillus azotofixans</name>
    <dbReference type="NCBI Taxonomy" id="44251"/>
    <lineage>
        <taxon>Bacteria</taxon>
        <taxon>Bacillati</taxon>
        <taxon>Bacillota</taxon>
        <taxon>Bacilli</taxon>
        <taxon>Bacillales</taxon>
        <taxon>Paenibacillaceae</taxon>
        <taxon>Paenibacillus</taxon>
    </lineage>
</organism>
<proteinExistence type="predicted"/>
<protein>
    <submittedName>
        <fullName evidence="1">Uncharacterized protein</fullName>
    </submittedName>
</protein>
<dbReference type="AlphaFoldDB" id="A0A089HI02"/>
<dbReference type="RefSeq" id="WP_042204660.1">
    <property type="nucleotide sequence ID" value="NZ_CP009288.1"/>
</dbReference>
<dbReference type="KEGG" id="pdu:PDUR_00855"/>
<name>A0A089HI02_PAEDU</name>
<evidence type="ECO:0000313" key="1">
    <source>
        <dbReference type="EMBL" id="AIQ10737.1"/>
    </source>
</evidence>
<dbReference type="STRING" id="44251.PDUR_00855"/>
<accession>A0A089HI02</accession>
<gene>
    <name evidence="1" type="ORF">PDUR_00855</name>
</gene>